<dbReference type="AlphaFoldDB" id="A0A831ZY33"/>
<dbReference type="GO" id="GO:0005524">
    <property type="term" value="F:ATP binding"/>
    <property type="evidence" value="ECO:0007669"/>
    <property type="project" value="UniProtKB-UniRule"/>
</dbReference>
<evidence type="ECO:0000256" key="5">
    <source>
        <dbReference type="ARBA" id="ARBA00022694"/>
    </source>
</evidence>
<comment type="function">
    <text evidence="2 10 12">Catalyzes the transfer of a dimethylallyl group onto the adenine at position 37 in tRNAs that read codons beginning with uridine, leading to the formation of N6-(dimethylallyl)adenosine (i(6)A).</text>
</comment>
<feature type="binding site" evidence="10">
    <location>
        <begin position="39"/>
        <end position="44"/>
    </location>
    <ligand>
        <name>substrate</name>
    </ligand>
</feature>
<keyword evidence="4 10" id="KW-0808">Transferase</keyword>
<evidence type="ECO:0000256" key="8">
    <source>
        <dbReference type="ARBA" id="ARBA00022842"/>
    </source>
</evidence>
<dbReference type="SUPFAM" id="SSF52540">
    <property type="entry name" value="P-loop containing nucleoside triphosphate hydrolases"/>
    <property type="match status" value="1"/>
</dbReference>
<evidence type="ECO:0000256" key="6">
    <source>
        <dbReference type="ARBA" id="ARBA00022741"/>
    </source>
</evidence>
<dbReference type="GO" id="GO:0052381">
    <property type="term" value="F:tRNA dimethylallyltransferase activity"/>
    <property type="evidence" value="ECO:0007669"/>
    <property type="project" value="UniProtKB-UniRule"/>
</dbReference>
<dbReference type="InterPro" id="IPR018022">
    <property type="entry name" value="IPT"/>
</dbReference>
<comment type="similarity">
    <text evidence="3 10 13">Belongs to the IPP transferase family.</text>
</comment>
<feature type="binding site" evidence="10">
    <location>
        <begin position="37"/>
        <end position="44"/>
    </location>
    <ligand>
        <name>ATP</name>
        <dbReference type="ChEBI" id="CHEBI:30616"/>
    </ligand>
</feature>
<dbReference type="Gene3D" id="1.10.20.140">
    <property type="match status" value="1"/>
</dbReference>
<keyword evidence="6 10" id="KW-0547">Nucleotide-binding</keyword>
<dbReference type="GO" id="GO:0006400">
    <property type="term" value="P:tRNA modification"/>
    <property type="evidence" value="ECO:0007669"/>
    <property type="project" value="TreeGrafter"/>
</dbReference>
<evidence type="ECO:0000256" key="11">
    <source>
        <dbReference type="RuleBase" id="RU003783"/>
    </source>
</evidence>
<dbReference type="EMBL" id="DSTK01000009">
    <property type="protein sequence ID" value="HFK96148.1"/>
    <property type="molecule type" value="Genomic_DNA"/>
</dbReference>
<evidence type="ECO:0000256" key="3">
    <source>
        <dbReference type="ARBA" id="ARBA00005842"/>
    </source>
</evidence>
<feature type="region of interest" description="Interaction with substrate tRNA" evidence="10">
    <location>
        <begin position="186"/>
        <end position="190"/>
    </location>
</feature>
<comment type="caution">
    <text evidence="15">The sequence shown here is derived from an EMBL/GenBank/DDBJ whole genome shotgun (WGS) entry which is preliminary data.</text>
</comment>
<dbReference type="FunFam" id="1.10.20.140:FF:000001">
    <property type="entry name" value="tRNA dimethylallyltransferase"/>
    <property type="match status" value="1"/>
</dbReference>
<sequence>MTHRVDTSPPPPEKAASVPHRPASPECATLPVVLIAGPTAVGKTALSLNLAETLGTEIINADSMQVYRSMDIGTAKPTPEERARIRHHLMDVVDPDEHYDAALFVQQARPIIEALHARGKVPLVVGGTGLYMKALTRGLCPGPAADPEIRRAILQDLERQGLPFLYDELRRVDPVCAAKIHPNDRQRIVRALEVFRSTGVALSQWQDAHGFRHSLYRTVKIALCRERRDLHERIDRRVLAMMAQGLLDEVRALVARGYPCTLKSMQSLGYRHMCLFLAGKVPLDEAVRLMQRDTRRYAKRQLTWFKGDPEFRWFHADEPEKITRWVLQALDQDRSRFTL</sequence>
<dbReference type="InterPro" id="IPR027417">
    <property type="entry name" value="P-loop_NTPase"/>
</dbReference>
<comment type="cofactor">
    <cofactor evidence="1 10">
        <name>Mg(2+)</name>
        <dbReference type="ChEBI" id="CHEBI:18420"/>
    </cofactor>
</comment>
<dbReference type="Pfam" id="PF01715">
    <property type="entry name" value="IPPT"/>
    <property type="match status" value="1"/>
</dbReference>
<dbReference type="PANTHER" id="PTHR11088:SF60">
    <property type="entry name" value="TRNA DIMETHYLALLYLTRANSFERASE"/>
    <property type="match status" value="1"/>
</dbReference>
<feature type="site" description="Interaction with substrate tRNA" evidence="10">
    <location>
        <position position="150"/>
    </location>
</feature>
<evidence type="ECO:0000256" key="2">
    <source>
        <dbReference type="ARBA" id="ARBA00003213"/>
    </source>
</evidence>
<feature type="region of interest" description="Disordered" evidence="14">
    <location>
        <begin position="1"/>
        <end position="23"/>
    </location>
</feature>
<evidence type="ECO:0000256" key="9">
    <source>
        <dbReference type="ARBA" id="ARBA00049563"/>
    </source>
</evidence>
<keyword evidence="5 10" id="KW-0819">tRNA processing</keyword>
<dbReference type="InterPro" id="IPR039657">
    <property type="entry name" value="Dimethylallyltransferase"/>
</dbReference>
<evidence type="ECO:0000256" key="1">
    <source>
        <dbReference type="ARBA" id="ARBA00001946"/>
    </source>
</evidence>
<dbReference type="HAMAP" id="MF_00185">
    <property type="entry name" value="IPP_trans"/>
    <property type="match status" value="1"/>
</dbReference>
<keyword evidence="7 10" id="KW-0067">ATP-binding</keyword>
<proteinExistence type="inferred from homology"/>
<organism evidence="15">
    <name type="scientific">Desulfacinum infernum</name>
    <dbReference type="NCBI Taxonomy" id="35837"/>
    <lineage>
        <taxon>Bacteria</taxon>
        <taxon>Pseudomonadati</taxon>
        <taxon>Thermodesulfobacteriota</taxon>
        <taxon>Syntrophobacteria</taxon>
        <taxon>Syntrophobacterales</taxon>
        <taxon>Syntrophobacteraceae</taxon>
        <taxon>Desulfacinum</taxon>
    </lineage>
</organism>
<dbReference type="NCBIfam" id="TIGR00174">
    <property type="entry name" value="miaA"/>
    <property type="match status" value="1"/>
</dbReference>
<comment type="subunit">
    <text evidence="10">Monomer.</text>
</comment>
<reference evidence="15" key="1">
    <citation type="journal article" date="2020" name="mSystems">
        <title>Genome- and Community-Level Interaction Insights into Carbon Utilization and Element Cycling Functions of Hydrothermarchaeota in Hydrothermal Sediment.</title>
        <authorList>
            <person name="Zhou Z."/>
            <person name="Liu Y."/>
            <person name="Xu W."/>
            <person name="Pan J."/>
            <person name="Luo Z.H."/>
            <person name="Li M."/>
        </authorList>
    </citation>
    <scope>NUCLEOTIDE SEQUENCE [LARGE SCALE GENOMIC DNA]</scope>
    <source>
        <strain evidence="15">SpSt-456</strain>
    </source>
</reference>
<evidence type="ECO:0000256" key="12">
    <source>
        <dbReference type="RuleBase" id="RU003784"/>
    </source>
</evidence>
<dbReference type="Gene3D" id="3.40.50.300">
    <property type="entry name" value="P-loop containing nucleotide triphosphate hydrolases"/>
    <property type="match status" value="1"/>
</dbReference>
<evidence type="ECO:0000256" key="7">
    <source>
        <dbReference type="ARBA" id="ARBA00022840"/>
    </source>
</evidence>
<evidence type="ECO:0000313" key="15">
    <source>
        <dbReference type="EMBL" id="HFK96148.1"/>
    </source>
</evidence>
<accession>A0A831ZY33</accession>
<evidence type="ECO:0000256" key="10">
    <source>
        <dbReference type="HAMAP-Rule" id="MF_00185"/>
    </source>
</evidence>
<evidence type="ECO:0000256" key="14">
    <source>
        <dbReference type="SAM" id="MobiDB-lite"/>
    </source>
</evidence>
<evidence type="ECO:0000256" key="4">
    <source>
        <dbReference type="ARBA" id="ARBA00022679"/>
    </source>
</evidence>
<feature type="site" description="Interaction with substrate tRNA" evidence="10">
    <location>
        <position position="128"/>
    </location>
</feature>
<comment type="caution">
    <text evidence="10">Lacks conserved residue(s) required for the propagation of feature annotation.</text>
</comment>
<gene>
    <name evidence="10 15" type="primary">miaA</name>
    <name evidence="15" type="ORF">ENS06_02350</name>
</gene>
<protein>
    <recommendedName>
        <fullName evidence="10">tRNA dimethylallyltransferase</fullName>
        <ecNumber evidence="10">2.5.1.75</ecNumber>
    </recommendedName>
    <alternativeName>
        <fullName evidence="10">Dimethylallyl diphosphate:tRNA dimethylallyltransferase</fullName>
        <shortName evidence="10">DMAPP:tRNA dimethylallyltransferase</shortName>
        <shortName evidence="10">DMATase</shortName>
    </alternativeName>
    <alternativeName>
        <fullName evidence="10">Isopentenyl-diphosphate:tRNA isopentenyltransferase</fullName>
        <shortName evidence="10">IPP transferase</shortName>
        <shortName evidence="10">IPPT</shortName>
        <shortName evidence="10">IPTase</shortName>
    </alternativeName>
</protein>
<keyword evidence="8 10" id="KW-0460">Magnesium</keyword>
<dbReference type="PANTHER" id="PTHR11088">
    <property type="entry name" value="TRNA DIMETHYLALLYLTRANSFERASE"/>
    <property type="match status" value="1"/>
</dbReference>
<evidence type="ECO:0000256" key="13">
    <source>
        <dbReference type="RuleBase" id="RU003785"/>
    </source>
</evidence>
<comment type="catalytic activity">
    <reaction evidence="9 10 11">
        <text>adenosine(37) in tRNA + dimethylallyl diphosphate = N(6)-dimethylallyladenosine(37) in tRNA + diphosphate</text>
        <dbReference type="Rhea" id="RHEA:26482"/>
        <dbReference type="Rhea" id="RHEA-COMP:10162"/>
        <dbReference type="Rhea" id="RHEA-COMP:10375"/>
        <dbReference type="ChEBI" id="CHEBI:33019"/>
        <dbReference type="ChEBI" id="CHEBI:57623"/>
        <dbReference type="ChEBI" id="CHEBI:74411"/>
        <dbReference type="ChEBI" id="CHEBI:74415"/>
        <dbReference type="EC" id="2.5.1.75"/>
    </reaction>
</comment>
<feature type="region of interest" description="Interaction with substrate tRNA" evidence="10">
    <location>
        <begin position="62"/>
        <end position="65"/>
    </location>
</feature>
<dbReference type="EC" id="2.5.1.75" evidence="10"/>
<name>A0A831ZY33_9BACT</name>